<reference evidence="1 2" key="1">
    <citation type="submission" date="2018-01" db="EMBL/GenBank/DDBJ databases">
        <title>Whole genome analyses suggest that Burkholderia sensu lato contains two further novel genera in the rhizoxinica-symbiotica group Mycetohabitans gen. nov., and Trinickia gen. nov.: implications for the evolution of diazotrophy and nodulation in the Burkholderiaceae.</title>
        <authorList>
            <person name="Estrada-de los Santos P."/>
            <person name="Palmer M."/>
            <person name="Chavez-Ramirez B."/>
            <person name="Beukes C."/>
            <person name="Steenkamp E.T."/>
            <person name="Hirsch A.M."/>
            <person name="Manyaka P."/>
            <person name="Maluk M."/>
            <person name="Lafos M."/>
            <person name="Crook M."/>
            <person name="Gross E."/>
            <person name="Simon M.F."/>
            <person name="Bueno dos Reis Junior F."/>
            <person name="Poole P.S."/>
            <person name="Venter S.N."/>
            <person name="James E.K."/>
        </authorList>
    </citation>
    <scope>NUCLEOTIDE SEQUENCE [LARGE SCALE GENOMIC DNA]</scope>
    <source>
        <strain evidence="1 2">GIMN1.004</strain>
    </source>
</reference>
<keyword evidence="2" id="KW-1185">Reference proteome</keyword>
<dbReference type="EMBL" id="PNYA01000004">
    <property type="protein sequence ID" value="PMS22088.1"/>
    <property type="molecule type" value="Genomic_DNA"/>
</dbReference>
<evidence type="ECO:0000313" key="2">
    <source>
        <dbReference type="Proteomes" id="UP000235616"/>
    </source>
</evidence>
<proteinExistence type="predicted"/>
<sequence length="359" mass="41251">MSLERHFDESPVAPAFSTLSCALVLLRPSIDGLFFRAPVVEMSGSISMLWIMRARVRSRGSSSWRRWLFVLLAAFSCWHAAPVRAQRFDIVYPRVTEFDDPRAAFAKAVLDLAMREIHADYTIRASKDVMERERALTELAEGRTIDLHWSSMSRIDEAKLRAIRIPIHRGLIGFRVLLIRKDRQTEFDRIDTLEQLKALIGGQGIGWVDTEILRSAGLHIETAPYDALFRMLEAGHIDYYPRGVIEAYSELRARHQANPDLAVETHLLLAYRSDFIFYTSKRDTRLANAIEGGLRKAYADGSYIQLFRSHPYIRAALDGADLAHRKVIWIDNPWLSKQDREIPAEYWMNVQAPRNAARR</sequence>
<comment type="caution">
    <text evidence="1">The sequence shown here is derived from an EMBL/GenBank/DDBJ whole genome shotgun (WGS) entry which is preliminary data.</text>
</comment>
<dbReference type="PROSITE" id="PS51257">
    <property type="entry name" value="PROKAR_LIPOPROTEIN"/>
    <property type="match status" value="1"/>
</dbReference>
<dbReference type="SUPFAM" id="SSF53850">
    <property type="entry name" value="Periplasmic binding protein-like II"/>
    <property type="match status" value="1"/>
</dbReference>
<evidence type="ECO:0008006" key="3">
    <source>
        <dbReference type="Google" id="ProtNLM"/>
    </source>
</evidence>
<dbReference type="AlphaFoldDB" id="A0A2N7VY80"/>
<gene>
    <name evidence="1" type="ORF">C0Z18_06105</name>
</gene>
<dbReference type="Gene3D" id="3.40.190.10">
    <property type="entry name" value="Periplasmic binding protein-like II"/>
    <property type="match status" value="2"/>
</dbReference>
<dbReference type="Proteomes" id="UP000235616">
    <property type="component" value="Unassembled WGS sequence"/>
</dbReference>
<organism evidence="1 2">
    <name type="scientific">Trinickia dabaoshanensis</name>
    <dbReference type="NCBI Taxonomy" id="564714"/>
    <lineage>
        <taxon>Bacteria</taxon>
        <taxon>Pseudomonadati</taxon>
        <taxon>Pseudomonadota</taxon>
        <taxon>Betaproteobacteria</taxon>
        <taxon>Burkholderiales</taxon>
        <taxon>Burkholderiaceae</taxon>
        <taxon>Trinickia</taxon>
    </lineage>
</organism>
<name>A0A2N7VY80_9BURK</name>
<protein>
    <recommendedName>
        <fullName evidence="3">Solute-binding protein family 3/N-terminal domain-containing protein</fullName>
    </recommendedName>
</protein>
<evidence type="ECO:0000313" key="1">
    <source>
        <dbReference type="EMBL" id="PMS22088.1"/>
    </source>
</evidence>
<accession>A0A2N7VY80</accession>